<evidence type="ECO:0000313" key="2">
    <source>
        <dbReference type="EMBL" id="GAA4242605.1"/>
    </source>
</evidence>
<evidence type="ECO:0008006" key="4">
    <source>
        <dbReference type="Google" id="ProtNLM"/>
    </source>
</evidence>
<reference evidence="3" key="1">
    <citation type="journal article" date="2019" name="Int. J. Syst. Evol. Microbiol.">
        <title>The Global Catalogue of Microorganisms (GCM) 10K type strain sequencing project: providing services to taxonomists for standard genome sequencing and annotation.</title>
        <authorList>
            <consortium name="The Broad Institute Genomics Platform"/>
            <consortium name="The Broad Institute Genome Sequencing Center for Infectious Disease"/>
            <person name="Wu L."/>
            <person name="Ma J."/>
        </authorList>
    </citation>
    <scope>NUCLEOTIDE SEQUENCE [LARGE SCALE GENOMIC DNA]</scope>
    <source>
        <strain evidence="3">JCM 17440</strain>
    </source>
</reference>
<proteinExistence type="predicted"/>
<feature type="transmembrane region" description="Helical" evidence="1">
    <location>
        <begin position="6"/>
        <end position="26"/>
    </location>
</feature>
<keyword evidence="1" id="KW-1133">Transmembrane helix</keyword>
<organism evidence="2 3">
    <name type="scientific">Actinomadura meridiana</name>
    <dbReference type="NCBI Taxonomy" id="559626"/>
    <lineage>
        <taxon>Bacteria</taxon>
        <taxon>Bacillati</taxon>
        <taxon>Actinomycetota</taxon>
        <taxon>Actinomycetes</taxon>
        <taxon>Streptosporangiales</taxon>
        <taxon>Thermomonosporaceae</taxon>
        <taxon>Actinomadura</taxon>
    </lineage>
</organism>
<name>A0ABP8CRP8_9ACTN</name>
<dbReference type="EMBL" id="BAABAS010000035">
    <property type="protein sequence ID" value="GAA4242605.1"/>
    <property type="molecule type" value="Genomic_DNA"/>
</dbReference>
<accession>A0ABP8CRP8</accession>
<sequence length="168" mass="19499">MRLTPNEVALITSGLTTFMALVTVVVTRRNTRDTLQHQRELAHDERVWHERAALYLDLLDWVQRQEAHVTTHLGNPDLPAVLQSSDEEVRDNHRRRARVHAYASDEVKGLEHEMHTVLLAMVAWNGSLVRDGRWGDIRSPEYEHHSGQVKQHREALVGQIRRELRLDT</sequence>
<evidence type="ECO:0000256" key="1">
    <source>
        <dbReference type="SAM" id="Phobius"/>
    </source>
</evidence>
<keyword evidence="1" id="KW-0472">Membrane</keyword>
<protein>
    <recommendedName>
        <fullName evidence="4">Secreted protein</fullName>
    </recommendedName>
</protein>
<keyword evidence="3" id="KW-1185">Reference proteome</keyword>
<gene>
    <name evidence="2" type="ORF">GCM10022254_76210</name>
</gene>
<evidence type="ECO:0000313" key="3">
    <source>
        <dbReference type="Proteomes" id="UP001501710"/>
    </source>
</evidence>
<dbReference type="RefSeq" id="WP_344908088.1">
    <property type="nucleotide sequence ID" value="NZ_BAABAS010000035.1"/>
</dbReference>
<dbReference type="Proteomes" id="UP001501710">
    <property type="component" value="Unassembled WGS sequence"/>
</dbReference>
<comment type="caution">
    <text evidence="2">The sequence shown here is derived from an EMBL/GenBank/DDBJ whole genome shotgun (WGS) entry which is preliminary data.</text>
</comment>
<keyword evidence="1" id="KW-0812">Transmembrane</keyword>